<name>A0A5R9F3U8_9BACL</name>
<organism evidence="1 2">
    <name type="scientific">Exobacillus caeni</name>
    <dbReference type="NCBI Taxonomy" id="2574798"/>
    <lineage>
        <taxon>Bacteria</taxon>
        <taxon>Bacillati</taxon>
        <taxon>Bacillota</taxon>
        <taxon>Bacilli</taxon>
        <taxon>Bacillales</taxon>
        <taxon>Guptibacillaceae</taxon>
        <taxon>Exobacillus</taxon>
    </lineage>
</organism>
<accession>A0A5R9F3U8</accession>
<evidence type="ECO:0000313" key="2">
    <source>
        <dbReference type="Proteomes" id="UP000308230"/>
    </source>
</evidence>
<reference evidence="1 2" key="1">
    <citation type="submission" date="2019-04" db="EMBL/GenBank/DDBJ databases">
        <title>Bacillus caeni sp. nov., a bacterium isolated from mangrove sediment.</title>
        <authorList>
            <person name="Huang H."/>
            <person name="Mo K."/>
            <person name="Hu Y."/>
        </authorList>
    </citation>
    <scope>NUCLEOTIDE SEQUENCE [LARGE SCALE GENOMIC DNA]</scope>
    <source>
        <strain evidence="1 2">HB172195</strain>
    </source>
</reference>
<gene>
    <name evidence="1" type="ORF">FCL54_11100</name>
</gene>
<keyword evidence="2" id="KW-1185">Reference proteome</keyword>
<dbReference type="EMBL" id="SWLG01000007">
    <property type="protein sequence ID" value="TLS37070.1"/>
    <property type="molecule type" value="Genomic_DNA"/>
</dbReference>
<proteinExistence type="predicted"/>
<sequence length="68" mass="7572">MIKRRIPLVFCSVLIIGILGGCIPQETQSPPITEKTEEKVVQDTGNSEFATLQEFNLIQKACPIRKCP</sequence>
<dbReference type="AlphaFoldDB" id="A0A5R9F3U8"/>
<dbReference type="PROSITE" id="PS51257">
    <property type="entry name" value="PROKAR_LIPOPROTEIN"/>
    <property type="match status" value="1"/>
</dbReference>
<dbReference type="Proteomes" id="UP000308230">
    <property type="component" value="Unassembled WGS sequence"/>
</dbReference>
<evidence type="ECO:0000313" key="1">
    <source>
        <dbReference type="EMBL" id="TLS37070.1"/>
    </source>
</evidence>
<protein>
    <submittedName>
        <fullName evidence="1">Uncharacterized protein</fullName>
    </submittedName>
</protein>
<comment type="caution">
    <text evidence="1">The sequence shown here is derived from an EMBL/GenBank/DDBJ whole genome shotgun (WGS) entry which is preliminary data.</text>
</comment>
<dbReference type="RefSeq" id="WP_138126394.1">
    <property type="nucleotide sequence ID" value="NZ_SWLG01000007.1"/>
</dbReference>